<keyword evidence="2" id="KW-1133">Transmembrane helix</keyword>
<feature type="region of interest" description="Disordered" evidence="1">
    <location>
        <begin position="175"/>
        <end position="200"/>
    </location>
</feature>
<keyword evidence="4" id="KW-1185">Reference proteome</keyword>
<gene>
    <name evidence="3" type="ORF">OCK74_23245</name>
</gene>
<accession>A0A9X2XZ28</accession>
<proteinExistence type="predicted"/>
<evidence type="ECO:0000256" key="2">
    <source>
        <dbReference type="SAM" id="Phobius"/>
    </source>
</evidence>
<evidence type="ECO:0008006" key="5">
    <source>
        <dbReference type="Google" id="ProtNLM"/>
    </source>
</evidence>
<feature type="transmembrane region" description="Helical" evidence="2">
    <location>
        <begin position="149"/>
        <end position="170"/>
    </location>
</feature>
<organism evidence="3 4">
    <name type="scientific">Paraflavisolibacter caeni</name>
    <dbReference type="NCBI Taxonomy" id="2982496"/>
    <lineage>
        <taxon>Bacteria</taxon>
        <taxon>Pseudomonadati</taxon>
        <taxon>Bacteroidota</taxon>
        <taxon>Chitinophagia</taxon>
        <taxon>Chitinophagales</taxon>
        <taxon>Chitinophagaceae</taxon>
        <taxon>Paraflavisolibacter</taxon>
    </lineage>
</organism>
<reference evidence="3" key="1">
    <citation type="submission" date="2022-09" db="EMBL/GenBank/DDBJ databases">
        <authorList>
            <person name="Yuan C."/>
            <person name="Ke Z."/>
        </authorList>
    </citation>
    <scope>NUCLEOTIDE SEQUENCE</scope>
    <source>
        <strain evidence="3">LB-8</strain>
    </source>
</reference>
<protein>
    <recommendedName>
        <fullName evidence="5">Zinc-finger domain-containing protein</fullName>
    </recommendedName>
</protein>
<reference evidence="3" key="2">
    <citation type="submission" date="2023-04" db="EMBL/GenBank/DDBJ databases">
        <title>Paracnuella aquatica gen. nov., sp. nov., a member of the family Chitinophagaceae isolated from a hot spring.</title>
        <authorList>
            <person name="Wang C."/>
        </authorList>
    </citation>
    <scope>NUCLEOTIDE SEQUENCE</scope>
    <source>
        <strain evidence="3">LB-8</strain>
    </source>
</reference>
<dbReference type="Proteomes" id="UP001155483">
    <property type="component" value="Unassembled WGS sequence"/>
</dbReference>
<evidence type="ECO:0000256" key="1">
    <source>
        <dbReference type="SAM" id="MobiDB-lite"/>
    </source>
</evidence>
<dbReference type="AlphaFoldDB" id="A0A9X2XZ28"/>
<sequence>MSSNPYHNNPVITRSNYEEYLLLYVDDELTAEEKTAIDQFLLLNPDLQQELEILMQTKLPLEWLPVNEKETLLSGSMQAKESEEALLLYVDNELNGKEKKQIEETLEKDTAYRLQYELLLKTKSDASKKVVCPFKEELYRREERKIPVLWWRIAAVVLLVVGMGTLIMTYQKQQPGEMANSPSRPQSMPSVNNTGAGQQMTTQPVDEIVMEKNNRQATPSETDGIPVKTGKEKISVVAMTKRIEKEAKNINAPVKPANVEKEDIIAVNTYHQRSIDAPVLMPEKAEDPVSKPLTKDPVTSKPLYTYNNTDATVNAVPAVADETEKSKSSLKGLLRKATRYVERRANINVTNDDEELVIGTVAISLK</sequence>
<dbReference type="EMBL" id="JAOTIF010000027">
    <property type="protein sequence ID" value="MCU7552056.1"/>
    <property type="molecule type" value="Genomic_DNA"/>
</dbReference>
<dbReference type="RefSeq" id="WP_279299493.1">
    <property type="nucleotide sequence ID" value="NZ_JAOTIF010000027.1"/>
</dbReference>
<name>A0A9X2XZ28_9BACT</name>
<evidence type="ECO:0000313" key="3">
    <source>
        <dbReference type="EMBL" id="MCU7552056.1"/>
    </source>
</evidence>
<keyword evidence="2" id="KW-0812">Transmembrane</keyword>
<keyword evidence="2" id="KW-0472">Membrane</keyword>
<evidence type="ECO:0000313" key="4">
    <source>
        <dbReference type="Proteomes" id="UP001155483"/>
    </source>
</evidence>
<comment type="caution">
    <text evidence="3">The sequence shown here is derived from an EMBL/GenBank/DDBJ whole genome shotgun (WGS) entry which is preliminary data.</text>
</comment>